<dbReference type="Gene3D" id="3.40.50.2300">
    <property type="match status" value="1"/>
</dbReference>
<protein>
    <submittedName>
        <fullName evidence="13">Uncharacterized protein</fullName>
    </submittedName>
</protein>
<evidence type="ECO:0000313" key="14">
    <source>
        <dbReference type="Proteomes" id="UP001443914"/>
    </source>
</evidence>
<dbReference type="SMART" id="SM00448">
    <property type="entry name" value="REC"/>
    <property type="match status" value="1"/>
</dbReference>
<keyword evidence="14" id="KW-1185">Reference proteome</keyword>
<feature type="compositionally biased region" description="Polar residues" evidence="10">
    <location>
        <begin position="157"/>
        <end position="180"/>
    </location>
</feature>
<dbReference type="AlphaFoldDB" id="A0AAW1NGE3"/>
<feature type="domain" description="CCT" evidence="12">
    <location>
        <begin position="419"/>
        <end position="461"/>
    </location>
</feature>
<evidence type="ECO:0000256" key="3">
    <source>
        <dbReference type="ARBA" id="ARBA00023012"/>
    </source>
</evidence>
<dbReference type="PROSITE" id="PS51017">
    <property type="entry name" value="CCT"/>
    <property type="match status" value="1"/>
</dbReference>
<evidence type="ECO:0000256" key="9">
    <source>
        <dbReference type="PROSITE-ProRule" id="PRU00357"/>
    </source>
</evidence>
<evidence type="ECO:0000256" key="1">
    <source>
        <dbReference type="ARBA" id="ARBA00004123"/>
    </source>
</evidence>
<evidence type="ECO:0000256" key="4">
    <source>
        <dbReference type="ARBA" id="ARBA00023015"/>
    </source>
</evidence>
<dbReference type="InterPro" id="IPR001789">
    <property type="entry name" value="Sig_transdc_resp-reg_receiver"/>
</dbReference>
<comment type="caution">
    <text evidence="13">The sequence shown here is derived from an EMBL/GenBank/DDBJ whole genome shotgun (WGS) entry which is preliminary data.</text>
</comment>
<evidence type="ECO:0000256" key="6">
    <source>
        <dbReference type="ARBA" id="ARBA00023163"/>
    </source>
</evidence>
<keyword evidence="3" id="KW-0902">Two-component regulatory system</keyword>
<evidence type="ECO:0000259" key="12">
    <source>
        <dbReference type="PROSITE" id="PS51017"/>
    </source>
</evidence>
<keyword evidence="6" id="KW-0804">Transcription</keyword>
<dbReference type="EMBL" id="JBDFQZ010000001">
    <property type="protein sequence ID" value="KAK9758126.1"/>
    <property type="molecule type" value="Genomic_DNA"/>
</dbReference>
<dbReference type="InterPro" id="IPR011006">
    <property type="entry name" value="CheY-like_superfamily"/>
</dbReference>
<evidence type="ECO:0000256" key="2">
    <source>
        <dbReference type="ARBA" id="ARBA00010330"/>
    </source>
</evidence>
<feature type="region of interest" description="Disordered" evidence="10">
    <location>
        <begin position="155"/>
        <end position="180"/>
    </location>
</feature>
<feature type="domain" description="Response regulatory" evidence="11">
    <location>
        <begin position="18"/>
        <end position="136"/>
    </location>
</feature>
<dbReference type="PROSITE" id="PS50110">
    <property type="entry name" value="RESPONSE_REGULATORY"/>
    <property type="match status" value="1"/>
</dbReference>
<dbReference type="InterPro" id="IPR010402">
    <property type="entry name" value="CCT_domain"/>
</dbReference>
<comment type="similarity">
    <text evidence="2">Belongs to the ARR-like family.</text>
</comment>
<dbReference type="GO" id="GO:0048511">
    <property type="term" value="P:rhythmic process"/>
    <property type="evidence" value="ECO:0007669"/>
    <property type="project" value="UniProtKB-KW"/>
</dbReference>
<dbReference type="PANTHER" id="PTHR43874">
    <property type="entry name" value="TWO-COMPONENT RESPONSE REGULATOR"/>
    <property type="match status" value="1"/>
</dbReference>
<keyword evidence="4" id="KW-0805">Transcription regulation</keyword>
<dbReference type="SUPFAM" id="SSF52172">
    <property type="entry name" value="CheY-like"/>
    <property type="match status" value="1"/>
</dbReference>
<dbReference type="GO" id="GO:0009736">
    <property type="term" value="P:cytokinin-activated signaling pathway"/>
    <property type="evidence" value="ECO:0007669"/>
    <property type="project" value="InterPro"/>
</dbReference>
<accession>A0AAW1NGE3</accession>
<proteinExistence type="inferred from homology"/>
<evidence type="ECO:0000256" key="8">
    <source>
        <dbReference type="PROSITE-ProRule" id="PRU00169"/>
    </source>
</evidence>
<reference evidence="13" key="1">
    <citation type="submission" date="2024-03" db="EMBL/GenBank/DDBJ databases">
        <title>WGS assembly of Saponaria officinalis var. Norfolk2.</title>
        <authorList>
            <person name="Jenkins J."/>
            <person name="Shu S."/>
            <person name="Grimwood J."/>
            <person name="Barry K."/>
            <person name="Goodstein D."/>
            <person name="Schmutz J."/>
            <person name="Leebens-Mack J."/>
            <person name="Osbourn A."/>
        </authorList>
    </citation>
    <scope>NUCLEOTIDE SEQUENCE [LARGE SCALE GENOMIC DNA]</scope>
    <source>
        <strain evidence="13">JIC</strain>
    </source>
</reference>
<comment type="caution">
    <text evidence="8">Lacks conserved residue(s) required for the propagation of feature annotation.</text>
</comment>
<dbReference type="PANTHER" id="PTHR43874:SF146">
    <property type="entry name" value="TWO-COMPONENT RESPONSE REGULATOR-LIKE APRR9"/>
    <property type="match status" value="1"/>
</dbReference>
<keyword evidence="7 9" id="KW-0539">Nucleus</keyword>
<gene>
    <name evidence="13" type="ORF">RND81_01G208900</name>
</gene>
<dbReference type="InterPro" id="IPR045279">
    <property type="entry name" value="ARR-like"/>
</dbReference>
<sequence length="464" mass="52150">MMVEMEEREEMMPKTVLKVLLVEPDDSTRQILTALLRKCNYKVAAVADGLEAWEMLTRWHNSVDLILTELDLPSISGFALLTLITEHENCKNIPVVVTSAEDSMSMVLKCMLKGAADFLIKPVRKNELKNLWRHVWRRLAINGPRNLAIEQPKVDSTFGNHPATTHSDDNVSTSRKINNETTYNPNNVKIEKELALFTGCAEDLSRQYNNGDHVSVAVREDGNTSYTGITTEYQPSEESVPYRGRGAMDLIGCINDPNFNVVQTGSDREFSCLDHSTLDLQLSLKSLHDAETKVVDEMHPLNHSNSSAFSWFNSNEISHDPGLDQAAKRSNSAFHGENSTFLTSTSLNSDSVTHNSTVDRVSLERDGSSCSQIVDLSRCTNGSGMAVTSAVEKVVKHKSSNTLELDQFRHRTSIHSAEREAALARFRSKREGRCFEKKVRYQSRKKQAEQRPRVKGQFVRQSPY</sequence>
<dbReference type="GO" id="GO:0005634">
    <property type="term" value="C:nucleus"/>
    <property type="evidence" value="ECO:0007669"/>
    <property type="project" value="UniProtKB-SubCell"/>
</dbReference>
<dbReference type="GO" id="GO:0000160">
    <property type="term" value="P:phosphorelay signal transduction system"/>
    <property type="evidence" value="ECO:0007669"/>
    <property type="project" value="UniProtKB-KW"/>
</dbReference>
<dbReference type="Pfam" id="PF06203">
    <property type="entry name" value="CCT"/>
    <property type="match status" value="1"/>
</dbReference>
<name>A0AAW1NGE3_SAPOF</name>
<comment type="subcellular location">
    <subcellularLocation>
        <location evidence="1 9">Nucleus</location>
    </subcellularLocation>
</comment>
<evidence type="ECO:0000256" key="10">
    <source>
        <dbReference type="SAM" id="MobiDB-lite"/>
    </source>
</evidence>
<evidence type="ECO:0000259" key="11">
    <source>
        <dbReference type="PROSITE" id="PS50110"/>
    </source>
</evidence>
<evidence type="ECO:0000256" key="7">
    <source>
        <dbReference type="ARBA" id="ARBA00023242"/>
    </source>
</evidence>
<dbReference type="Proteomes" id="UP001443914">
    <property type="component" value="Unassembled WGS sequence"/>
</dbReference>
<evidence type="ECO:0000256" key="5">
    <source>
        <dbReference type="ARBA" id="ARBA00023108"/>
    </source>
</evidence>
<keyword evidence="5" id="KW-0090">Biological rhythms</keyword>
<organism evidence="13 14">
    <name type="scientific">Saponaria officinalis</name>
    <name type="common">Common soapwort</name>
    <name type="synonym">Lychnis saponaria</name>
    <dbReference type="NCBI Taxonomy" id="3572"/>
    <lineage>
        <taxon>Eukaryota</taxon>
        <taxon>Viridiplantae</taxon>
        <taxon>Streptophyta</taxon>
        <taxon>Embryophyta</taxon>
        <taxon>Tracheophyta</taxon>
        <taxon>Spermatophyta</taxon>
        <taxon>Magnoliopsida</taxon>
        <taxon>eudicotyledons</taxon>
        <taxon>Gunneridae</taxon>
        <taxon>Pentapetalae</taxon>
        <taxon>Caryophyllales</taxon>
        <taxon>Caryophyllaceae</taxon>
        <taxon>Caryophylleae</taxon>
        <taxon>Saponaria</taxon>
    </lineage>
</organism>
<feature type="region of interest" description="Disordered" evidence="10">
    <location>
        <begin position="437"/>
        <end position="464"/>
    </location>
</feature>
<dbReference type="Pfam" id="PF00072">
    <property type="entry name" value="Response_reg"/>
    <property type="match status" value="1"/>
</dbReference>
<evidence type="ECO:0000313" key="13">
    <source>
        <dbReference type="EMBL" id="KAK9758126.1"/>
    </source>
</evidence>